<accession>A0A168SF32</accession>
<feature type="region of interest" description="Disordered" evidence="1">
    <location>
        <begin position="170"/>
        <end position="226"/>
    </location>
</feature>
<feature type="compositionally biased region" description="Low complexity" evidence="1">
    <location>
        <begin position="178"/>
        <end position="226"/>
    </location>
</feature>
<dbReference type="AlphaFoldDB" id="A0A168SF32"/>
<name>A0A168SF32_ABSGL</name>
<reference evidence="2" key="1">
    <citation type="submission" date="2016-04" db="EMBL/GenBank/DDBJ databases">
        <authorList>
            <person name="Evans L.H."/>
            <person name="Alamgir A."/>
            <person name="Owens N."/>
            <person name="Weber N.D."/>
            <person name="Virtaneva K."/>
            <person name="Barbian K."/>
            <person name="Babar A."/>
            <person name="Rosenke K."/>
        </authorList>
    </citation>
    <scope>NUCLEOTIDE SEQUENCE [LARGE SCALE GENOMIC DNA]</scope>
    <source>
        <strain evidence="2">CBS 101.48</strain>
    </source>
</reference>
<dbReference type="EMBL" id="LT554895">
    <property type="protein sequence ID" value="SAM08342.1"/>
    <property type="molecule type" value="Genomic_DNA"/>
</dbReference>
<dbReference type="Proteomes" id="UP000078561">
    <property type="component" value="Unassembled WGS sequence"/>
</dbReference>
<sequence>MTDETTANLLNLLTVEILSTKATVNTISDKVDNLAGEMNSMKDLLNQILAKVSALENNDSTLTPPLHEQSLARPHNSNDKLAVLKAALGTTLATEGFAIDTDQAYAYVSKVANGLADDLTPASYKFWTTKANWKDLRPRKRHIHLDRCVNDWAAREVIRRKILNKARRLQRSLEKTHTSANATSTASPRDNGDNSGNNNNNNNSDSISISASATPTTSTRPTNCAK</sequence>
<evidence type="ECO:0000313" key="2">
    <source>
        <dbReference type="EMBL" id="SAM08342.1"/>
    </source>
</evidence>
<keyword evidence="3" id="KW-1185">Reference proteome</keyword>
<dbReference type="InParanoid" id="A0A168SF32"/>
<gene>
    <name evidence="2" type="primary">ABSGL_14005.1 scaffold 14385</name>
</gene>
<organism evidence="2">
    <name type="scientific">Absidia glauca</name>
    <name type="common">Pin mould</name>
    <dbReference type="NCBI Taxonomy" id="4829"/>
    <lineage>
        <taxon>Eukaryota</taxon>
        <taxon>Fungi</taxon>
        <taxon>Fungi incertae sedis</taxon>
        <taxon>Mucoromycota</taxon>
        <taxon>Mucoromycotina</taxon>
        <taxon>Mucoromycetes</taxon>
        <taxon>Mucorales</taxon>
        <taxon>Cunninghamellaceae</taxon>
        <taxon>Absidia</taxon>
    </lineage>
</organism>
<evidence type="ECO:0000256" key="1">
    <source>
        <dbReference type="SAM" id="MobiDB-lite"/>
    </source>
</evidence>
<evidence type="ECO:0000313" key="3">
    <source>
        <dbReference type="Proteomes" id="UP000078561"/>
    </source>
</evidence>
<proteinExistence type="predicted"/>
<protein>
    <submittedName>
        <fullName evidence="2">Uncharacterized protein</fullName>
    </submittedName>
</protein>